<accession>A0A8X8XEB2</accession>
<dbReference type="PANTHER" id="PTHR47447:SF28">
    <property type="entry name" value="PENTACOTRIPEPTIDE-REPEAT REGION OF PRORP DOMAIN-CONTAINING PROTEIN"/>
    <property type="match status" value="1"/>
</dbReference>
<keyword evidence="2" id="KW-0677">Repeat</keyword>
<feature type="repeat" description="PPR" evidence="3">
    <location>
        <begin position="266"/>
        <end position="300"/>
    </location>
</feature>
<feature type="repeat" description="PPR" evidence="3">
    <location>
        <begin position="371"/>
        <end position="405"/>
    </location>
</feature>
<feature type="repeat" description="PPR" evidence="3">
    <location>
        <begin position="336"/>
        <end position="370"/>
    </location>
</feature>
<evidence type="ECO:0000313" key="4">
    <source>
        <dbReference type="EMBL" id="KAG6411337.1"/>
    </source>
</evidence>
<evidence type="ECO:0000256" key="1">
    <source>
        <dbReference type="ARBA" id="ARBA00007626"/>
    </source>
</evidence>
<dbReference type="EMBL" id="PNBA02000010">
    <property type="protein sequence ID" value="KAG6411337.1"/>
    <property type="molecule type" value="Genomic_DNA"/>
</dbReference>
<dbReference type="AlphaFoldDB" id="A0A8X8XEB2"/>
<dbReference type="PROSITE" id="PS51375">
    <property type="entry name" value="PPR"/>
    <property type="match status" value="6"/>
</dbReference>
<evidence type="ECO:0000313" key="5">
    <source>
        <dbReference type="Proteomes" id="UP000298416"/>
    </source>
</evidence>
<gene>
    <name evidence="4" type="ORF">SASPL_129417</name>
</gene>
<dbReference type="Gene3D" id="1.25.40.10">
    <property type="entry name" value="Tetratricopeptide repeat domain"/>
    <property type="match status" value="4"/>
</dbReference>
<dbReference type="NCBIfam" id="TIGR00756">
    <property type="entry name" value="PPR"/>
    <property type="match status" value="5"/>
</dbReference>
<evidence type="ECO:0000256" key="2">
    <source>
        <dbReference type="ARBA" id="ARBA00022737"/>
    </source>
</evidence>
<reference evidence="4" key="2">
    <citation type="submission" date="2020-08" db="EMBL/GenBank/DDBJ databases">
        <title>Plant Genome Project.</title>
        <authorList>
            <person name="Zhang R.-G."/>
        </authorList>
    </citation>
    <scope>NUCLEOTIDE SEQUENCE</scope>
    <source>
        <strain evidence="4">Huo1</strain>
        <tissue evidence="4">Leaf</tissue>
    </source>
</reference>
<organism evidence="4">
    <name type="scientific">Salvia splendens</name>
    <name type="common">Scarlet sage</name>
    <dbReference type="NCBI Taxonomy" id="180675"/>
    <lineage>
        <taxon>Eukaryota</taxon>
        <taxon>Viridiplantae</taxon>
        <taxon>Streptophyta</taxon>
        <taxon>Embryophyta</taxon>
        <taxon>Tracheophyta</taxon>
        <taxon>Spermatophyta</taxon>
        <taxon>Magnoliopsida</taxon>
        <taxon>eudicotyledons</taxon>
        <taxon>Gunneridae</taxon>
        <taxon>Pentapetalae</taxon>
        <taxon>asterids</taxon>
        <taxon>lamiids</taxon>
        <taxon>Lamiales</taxon>
        <taxon>Lamiaceae</taxon>
        <taxon>Nepetoideae</taxon>
        <taxon>Mentheae</taxon>
        <taxon>Salviinae</taxon>
        <taxon>Salvia</taxon>
        <taxon>Salvia subgen. Calosphace</taxon>
        <taxon>core Calosphace</taxon>
    </lineage>
</organism>
<comment type="similarity">
    <text evidence="1">Belongs to the PPR family. P subfamily.</text>
</comment>
<feature type="repeat" description="PPR" evidence="3">
    <location>
        <begin position="406"/>
        <end position="440"/>
    </location>
</feature>
<evidence type="ECO:0000256" key="3">
    <source>
        <dbReference type="PROSITE-ProRule" id="PRU00708"/>
    </source>
</evidence>
<name>A0A8X8XEB2_SALSN</name>
<reference evidence="4" key="1">
    <citation type="submission" date="2018-01" db="EMBL/GenBank/DDBJ databases">
        <authorList>
            <person name="Mao J.F."/>
        </authorList>
    </citation>
    <scope>NUCLEOTIDE SEQUENCE</scope>
    <source>
        <strain evidence="4">Huo1</strain>
        <tissue evidence="4">Leaf</tissue>
    </source>
</reference>
<dbReference type="InterPro" id="IPR002885">
    <property type="entry name" value="PPR_rpt"/>
</dbReference>
<proteinExistence type="inferred from homology"/>
<sequence>MRCDADCRGLCLMGSISYLEFRATEFVAVSRIFNGDDVENGFGRIEDFLNESWKSSKNGSNWEKTASVSPNSWENFSARKVFVDEVRCDAERIFEILSQDGPGYDVKPVLNDLGVRVSGLLVREVLSCIIKTINHANKNRCAKLGYKFFVWSGEQENYRHTTNIYNLMMEIFAECEEFKAMWRLLEEMIEKGYPTTARTFNLLICTCGGAGLARKVVERFMKSKNFNYRPFRHSFNAILHSLLTLNQYKLIEWVYQQMLINGHSPDVLTYNIMMWAKFRLGKLDHFHGLLDEMGRSGFSPDFHTFNILLHVIGKGDKPLAALKLLNHMKDVGVDPTVLHFTTLIDGLSRAGNLEACRYFFDEMTTHGCVPDVVCYTVMITGYVVAGQLDKAQEIFSDMINKGQLPNVFTYNSMIRGLCMNKKFEEAWLMLKEMESKGCNPNFLVYTTLVGYLRNAGRLSEAHQDPLKIGVQNVPTFGESAAASSTTVVQNLNVEEHKCSSLIVYNSLTLKTSSLLPYCYSYWNVIPAKRFGFGTALKGCKPKQLNTVPVKKACGNEPKKAVNDAEVCNMMPVQSIPVGS</sequence>
<protein>
    <recommendedName>
        <fullName evidence="6">Pentatricopeptide repeat-containing protein</fullName>
    </recommendedName>
</protein>
<dbReference type="Pfam" id="PF13041">
    <property type="entry name" value="PPR_2"/>
    <property type="match status" value="2"/>
</dbReference>
<evidence type="ECO:0008006" key="6">
    <source>
        <dbReference type="Google" id="ProtNLM"/>
    </source>
</evidence>
<dbReference type="Proteomes" id="UP000298416">
    <property type="component" value="Unassembled WGS sequence"/>
</dbReference>
<feature type="repeat" description="PPR" evidence="3">
    <location>
        <begin position="161"/>
        <end position="195"/>
    </location>
</feature>
<comment type="caution">
    <text evidence="4">The sequence shown here is derived from an EMBL/GenBank/DDBJ whole genome shotgun (WGS) entry which is preliminary data.</text>
</comment>
<feature type="repeat" description="PPR" evidence="3">
    <location>
        <begin position="301"/>
        <end position="335"/>
    </location>
</feature>
<dbReference type="Pfam" id="PF12854">
    <property type="entry name" value="PPR_1"/>
    <property type="match status" value="1"/>
</dbReference>
<dbReference type="Pfam" id="PF01535">
    <property type="entry name" value="PPR"/>
    <property type="match status" value="1"/>
</dbReference>
<dbReference type="InterPro" id="IPR011990">
    <property type="entry name" value="TPR-like_helical_dom_sf"/>
</dbReference>
<dbReference type="PANTHER" id="PTHR47447">
    <property type="entry name" value="OS03G0856100 PROTEIN"/>
    <property type="match status" value="1"/>
</dbReference>
<keyword evidence="5" id="KW-1185">Reference proteome</keyword>